<dbReference type="EMBL" id="CAVLEF010000009">
    <property type="protein sequence ID" value="CAK1547384.1"/>
    <property type="molecule type" value="Genomic_DNA"/>
</dbReference>
<feature type="region of interest" description="Disordered" evidence="1">
    <location>
        <begin position="77"/>
        <end position="96"/>
    </location>
</feature>
<evidence type="ECO:0000313" key="2">
    <source>
        <dbReference type="EMBL" id="CAK1547384.1"/>
    </source>
</evidence>
<sequence length="96" mass="11343">MNIADPLSRLCIISDCKKTSDDEHVNQIVENAKPCAISMAEIKMHSEQDSEIRKVKQGKTPTKLFYKRQNLETKIKNKKREEKNTETKEERHRMWI</sequence>
<comment type="caution">
    <text evidence="2">The sequence shown here is derived from an EMBL/GenBank/DDBJ whole genome shotgun (WGS) entry which is preliminary data.</text>
</comment>
<evidence type="ECO:0000256" key="1">
    <source>
        <dbReference type="SAM" id="MobiDB-lite"/>
    </source>
</evidence>
<organism evidence="2 3">
    <name type="scientific">Leptosia nina</name>
    <dbReference type="NCBI Taxonomy" id="320188"/>
    <lineage>
        <taxon>Eukaryota</taxon>
        <taxon>Metazoa</taxon>
        <taxon>Ecdysozoa</taxon>
        <taxon>Arthropoda</taxon>
        <taxon>Hexapoda</taxon>
        <taxon>Insecta</taxon>
        <taxon>Pterygota</taxon>
        <taxon>Neoptera</taxon>
        <taxon>Endopterygota</taxon>
        <taxon>Lepidoptera</taxon>
        <taxon>Glossata</taxon>
        <taxon>Ditrysia</taxon>
        <taxon>Papilionoidea</taxon>
        <taxon>Pieridae</taxon>
        <taxon>Pierinae</taxon>
        <taxon>Leptosia</taxon>
    </lineage>
</organism>
<reference evidence="2 3" key="1">
    <citation type="submission" date="2023-11" db="EMBL/GenBank/DDBJ databases">
        <authorList>
            <person name="Okamura Y."/>
        </authorList>
    </citation>
    <scope>NUCLEOTIDE SEQUENCE [LARGE SCALE GENOMIC DNA]</scope>
</reference>
<gene>
    <name evidence="2" type="ORF">LNINA_LOCUS6862</name>
</gene>
<protein>
    <submittedName>
        <fullName evidence="2">Uncharacterized protein</fullName>
    </submittedName>
</protein>
<dbReference type="Proteomes" id="UP001497472">
    <property type="component" value="Unassembled WGS sequence"/>
</dbReference>
<accession>A0AAV1JDI2</accession>
<keyword evidence="3" id="KW-1185">Reference proteome</keyword>
<proteinExistence type="predicted"/>
<evidence type="ECO:0000313" key="3">
    <source>
        <dbReference type="Proteomes" id="UP001497472"/>
    </source>
</evidence>
<dbReference type="AlphaFoldDB" id="A0AAV1JDI2"/>
<name>A0AAV1JDI2_9NEOP</name>